<dbReference type="Proteomes" id="UP000034543">
    <property type="component" value="Unassembled WGS sequence"/>
</dbReference>
<dbReference type="SUPFAM" id="SSF54211">
    <property type="entry name" value="Ribosomal protein S5 domain 2-like"/>
    <property type="match status" value="1"/>
</dbReference>
<dbReference type="GO" id="GO:0004526">
    <property type="term" value="F:ribonuclease P activity"/>
    <property type="evidence" value="ECO:0007669"/>
    <property type="project" value="UniProtKB-UniRule"/>
</dbReference>
<protein>
    <recommendedName>
        <fullName evidence="6">Ribonuclease P protein component</fullName>
        <ecNumber evidence="6">3.1.26.5</ecNumber>
    </recommendedName>
</protein>
<evidence type="ECO:0000256" key="3">
    <source>
        <dbReference type="ARBA" id="ARBA00022759"/>
    </source>
</evidence>
<dbReference type="InterPro" id="IPR014721">
    <property type="entry name" value="Ribsml_uS5_D2-typ_fold_subgr"/>
</dbReference>
<dbReference type="Pfam" id="PF00825">
    <property type="entry name" value="Ribonuclease_P"/>
    <property type="match status" value="1"/>
</dbReference>
<evidence type="ECO:0000256" key="5">
    <source>
        <dbReference type="ARBA" id="ARBA00022884"/>
    </source>
</evidence>
<dbReference type="PANTHER" id="PTHR33992">
    <property type="entry name" value="RIBONUCLEASE P PROTEIN COMPONENT"/>
    <property type="match status" value="1"/>
</dbReference>
<sequence length="115" mass="12978">MKAAASGLTTPEANNVWQNGKKTTTPLFHLSFISSNTPHSRWRIQVPKKIIVLSTSRNRSRRIIREALRGIEGKLISQGLGIITVKQPVYEFKMLEVQQKLVTLLTQAQLLTKNL</sequence>
<keyword evidence="3" id="KW-0255">Endonuclease</keyword>
<dbReference type="EC" id="3.1.26.5" evidence="6"/>
<dbReference type="GO" id="GO:0000049">
    <property type="term" value="F:tRNA binding"/>
    <property type="evidence" value="ECO:0007669"/>
    <property type="project" value="InterPro"/>
</dbReference>
<dbReference type="GO" id="GO:0042781">
    <property type="term" value="F:3'-tRNA processing endoribonuclease activity"/>
    <property type="evidence" value="ECO:0007669"/>
    <property type="project" value="TreeGrafter"/>
</dbReference>
<evidence type="ECO:0000256" key="1">
    <source>
        <dbReference type="ARBA" id="ARBA00022694"/>
    </source>
</evidence>
<evidence type="ECO:0000313" key="8">
    <source>
        <dbReference type="Proteomes" id="UP000034543"/>
    </source>
</evidence>
<dbReference type="GO" id="GO:0030677">
    <property type="term" value="C:ribonuclease P complex"/>
    <property type="evidence" value="ECO:0007669"/>
    <property type="project" value="TreeGrafter"/>
</dbReference>
<reference evidence="7 8" key="1">
    <citation type="journal article" date="2015" name="Nature">
        <title>rRNA introns, odd ribosomes, and small enigmatic genomes across a large radiation of phyla.</title>
        <authorList>
            <person name="Brown C.T."/>
            <person name="Hug L.A."/>
            <person name="Thomas B.C."/>
            <person name="Sharon I."/>
            <person name="Castelle C.J."/>
            <person name="Singh A."/>
            <person name="Wilkins M.J."/>
            <person name="Williams K.H."/>
            <person name="Banfield J.F."/>
        </authorList>
    </citation>
    <scope>NUCLEOTIDE SEQUENCE [LARGE SCALE GENOMIC DNA]</scope>
</reference>
<comment type="caution">
    <text evidence="7">The sequence shown here is derived from an EMBL/GenBank/DDBJ whole genome shotgun (WGS) entry which is preliminary data.</text>
</comment>
<dbReference type="AlphaFoldDB" id="A0A0G1CJA7"/>
<accession>A0A0G1CJA7</accession>
<dbReference type="NCBIfam" id="TIGR00188">
    <property type="entry name" value="rnpA"/>
    <property type="match status" value="1"/>
</dbReference>
<dbReference type="PANTHER" id="PTHR33992:SF1">
    <property type="entry name" value="RIBONUCLEASE P PROTEIN COMPONENT"/>
    <property type="match status" value="1"/>
</dbReference>
<proteinExistence type="predicted"/>
<gene>
    <name evidence="7" type="ORF">UV59_C0006G0038</name>
</gene>
<evidence type="ECO:0000256" key="6">
    <source>
        <dbReference type="NCBIfam" id="TIGR00188"/>
    </source>
</evidence>
<keyword evidence="2" id="KW-0540">Nuclease</keyword>
<keyword evidence="5" id="KW-0694">RNA-binding</keyword>
<keyword evidence="4" id="KW-0378">Hydrolase</keyword>
<dbReference type="STRING" id="1618436.UV59_C0006G0038"/>
<name>A0A0G1CJA7_9BACT</name>
<keyword evidence="1" id="KW-0819">tRNA processing</keyword>
<dbReference type="Gene3D" id="3.30.230.10">
    <property type="match status" value="1"/>
</dbReference>
<evidence type="ECO:0000256" key="4">
    <source>
        <dbReference type="ARBA" id="ARBA00022801"/>
    </source>
</evidence>
<dbReference type="InterPro" id="IPR020568">
    <property type="entry name" value="Ribosomal_Su5_D2-typ_SF"/>
</dbReference>
<dbReference type="EMBL" id="LCFB01000006">
    <property type="protein sequence ID" value="KKS85582.1"/>
    <property type="molecule type" value="Genomic_DNA"/>
</dbReference>
<organism evidence="7 8">
    <name type="scientific">Candidatus Gottesmanbacteria bacterium GW2011_GWA1_43_11</name>
    <dbReference type="NCBI Taxonomy" id="1618436"/>
    <lineage>
        <taxon>Bacteria</taxon>
        <taxon>Candidatus Gottesmaniibacteriota</taxon>
    </lineage>
</organism>
<evidence type="ECO:0000313" key="7">
    <source>
        <dbReference type="EMBL" id="KKS85582.1"/>
    </source>
</evidence>
<evidence type="ECO:0000256" key="2">
    <source>
        <dbReference type="ARBA" id="ARBA00022722"/>
    </source>
</evidence>
<dbReference type="InterPro" id="IPR000100">
    <property type="entry name" value="RNase_P"/>
</dbReference>